<accession>A0A382ST44</accession>
<organism evidence="1">
    <name type="scientific">marine metagenome</name>
    <dbReference type="NCBI Taxonomy" id="408172"/>
    <lineage>
        <taxon>unclassified sequences</taxon>
        <taxon>metagenomes</taxon>
        <taxon>ecological metagenomes</taxon>
    </lineage>
</organism>
<protein>
    <submittedName>
        <fullName evidence="1">Uncharacterized protein</fullName>
    </submittedName>
</protein>
<feature type="non-terminal residue" evidence="1">
    <location>
        <position position="75"/>
    </location>
</feature>
<dbReference type="EMBL" id="UINC01131405">
    <property type="protein sequence ID" value="SVD13090.1"/>
    <property type="molecule type" value="Genomic_DNA"/>
</dbReference>
<gene>
    <name evidence="1" type="ORF">METZ01_LOCUS365944</name>
</gene>
<dbReference type="AlphaFoldDB" id="A0A382ST44"/>
<name>A0A382ST44_9ZZZZ</name>
<evidence type="ECO:0000313" key="1">
    <source>
        <dbReference type="EMBL" id="SVD13090.1"/>
    </source>
</evidence>
<proteinExistence type="predicted"/>
<reference evidence="1" key="1">
    <citation type="submission" date="2018-05" db="EMBL/GenBank/DDBJ databases">
        <authorList>
            <person name="Lanie J.A."/>
            <person name="Ng W.-L."/>
            <person name="Kazmierczak K.M."/>
            <person name="Andrzejewski T.M."/>
            <person name="Davidsen T.M."/>
            <person name="Wayne K.J."/>
            <person name="Tettelin H."/>
            <person name="Glass J.I."/>
            <person name="Rusch D."/>
            <person name="Podicherti R."/>
            <person name="Tsui H.-C.T."/>
            <person name="Winkler M.E."/>
        </authorList>
    </citation>
    <scope>NUCLEOTIDE SEQUENCE</scope>
</reference>
<sequence length="75" mass="8533">MMVNCRLYESMNSNFLIGELLIADSLGVLENARLFGQETLTLRFSQASTVEPNDQAIHKVFRIFKVARTERVGQN</sequence>